<dbReference type="RefSeq" id="WP_238301359.1">
    <property type="nucleotide sequence ID" value="NZ_BPQM01000018.1"/>
</dbReference>
<comment type="caution">
    <text evidence="1">The sequence shown here is derived from an EMBL/GenBank/DDBJ whole genome shotgun (WGS) entry which is preliminary data.</text>
</comment>
<accession>A0AA37HLF1</accession>
<dbReference type="Proteomes" id="UP001055108">
    <property type="component" value="Unassembled WGS sequence"/>
</dbReference>
<proteinExistence type="predicted"/>
<protein>
    <submittedName>
        <fullName evidence="1">Uncharacterized protein</fullName>
    </submittedName>
</protein>
<reference evidence="1" key="1">
    <citation type="journal article" date="2016" name="Front. Microbiol.">
        <title>Genome Sequence of the Piezophilic, Mesophilic Sulfate-Reducing Bacterium Desulfovibrio indicus J2T.</title>
        <authorList>
            <person name="Cao J."/>
            <person name="Maignien L."/>
            <person name="Shao Z."/>
            <person name="Alain K."/>
            <person name="Jebbar M."/>
        </authorList>
    </citation>
    <scope>NUCLEOTIDE SEQUENCE</scope>
    <source>
        <strain evidence="1">NBRC 103626</strain>
    </source>
</reference>
<dbReference type="EMBL" id="BPQM01000018">
    <property type="protein sequence ID" value="GJD77601.1"/>
    <property type="molecule type" value="Genomic_DNA"/>
</dbReference>
<evidence type="ECO:0000313" key="1">
    <source>
        <dbReference type="EMBL" id="GJD77601.1"/>
    </source>
</evidence>
<sequence length="93" mass="10938">MDRYGDYQPPDPIVWPRKGERKRGYHEAYIKAIDCVAYRRCRQRLLEVAEPLRLGDRAAIAAALHRWEGEAVRGDYHERFWEPTPFPIEEGLG</sequence>
<dbReference type="AlphaFoldDB" id="A0AA37HLF1"/>
<keyword evidence="2" id="KW-1185">Reference proteome</keyword>
<evidence type="ECO:0000313" key="2">
    <source>
        <dbReference type="Proteomes" id="UP001055108"/>
    </source>
</evidence>
<reference evidence="1" key="2">
    <citation type="submission" date="2021-08" db="EMBL/GenBank/DDBJ databases">
        <authorList>
            <person name="Tani A."/>
            <person name="Ola A."/>
            <person name="Ogura Y."/>
            <person name="Katsura K."/>
            <person name="Hayashi T."/>
        </authorList>
    </citation>
    <scope>NUCLEOTIDE SEQUENCE</scope>
    <source>
        <strain evidence="1">NBRC 103626</strain>
    </source>
</reference>
<name>A0AA37HLF1_9HYPH</name>
<organism evidence="1 2">
    <name type="scientific">Methylobacterium gregans</name>
    <dbReference type="NCBI Taxonomy" id="374424"/>
    <lineage>
        <taxon>Bacteria</taxon>
        <taxon>Pseudomonadati</taxon>
        <taxon>Pseudomonadota</taxon>
        <taxon>Alphaproteobacteria</taxon>
        <taxon>Hyphomicrobiales</taxon>
        <taxon>Methylobacteriaceae</taxon>
        <taxon>Methylobacterium</taxon>
    </lineage>
</organism>
<gene>
    <name evidence="1" type="ORF">NBEOAGPD_0808</name>
</gene>